<organism evidence="3 4">
    <name type="scientific">Fusarium zealandicum</name>
    <dbReference type="NCBI Taxonomy" id="1053134"/>
    <lineage>
        <taxon>Eukaryota</taxon>
        <taxon>Fungi</taxon>
        <taxon>Dikarya</taxon>
        <taxon>Ascomycota</taxon>
        <taxon>Pezizomycotina</taxon>
        <taxon>Sordariomycetes</taxon>
        <taxon>Hypocreomycetidae</taxon>
        <taxon>Hypocreales</taxon>
        <taxon>Nectriaceae</taxon>
        <taxon>Fusarium</taxon>
        <taxon>Fusarium staphyleae species complex</taxon>
    </lineage>
</organism>
<keyword evidence="2" id="KW-0560">Oxidoreductase</keyword>
<comment type="caution">
    <text evidence="3">The sequence shown here is derived from an EMBL/GenBank/DDBJ whole genome shotgun (WGS) entry which is preliminary data.</text>
</comment>
<evidence type="ECO:0000313" key="3">
    <source>
        <dbReference type="EMBL" id="KAF4976419.1"/>
    </source>
</evidence>
<dbReference type="AlphaFoldDB" id="A0A8H4UH23"/>
<name>A0A8H4UH23_9HYPO</name>
<dbReference type="PANTHER" id="PTHR43008:SF8">
    <property type="entry name" value="BENZIL REDUCTASE ((S)-BENZOIN FORMING) IRC24"/>
    <property type="match status" value="1"/>
</dbReference>
<dbReference type="InterPro" id="IPR036291">
    <property type="entry name" value="NAD(P)-bd_dom_sf"/>
</dbReference>
<dbReference type="PRINTS" id="PR00081">
    <property type="entry name" value="GDHRDH"/>
</dbReference>
<dbReference type="Gene3D" id="3.40.50.720">
    <property type="entry name" value="NAD(P)-binding Rossmann-like Domain"/>
    <property type="match status" value="1"/>
</dbReference>
<proteinExistence type="inferred from homology"/>
<evidence type="ECO:0000256" key="1">
    <source>
        <dbReference type="ARBA" id="ARBA00006484"/>
    </source>
</evidence>
<dbReference type="SUPFAM" id="SSF51735">
    <property type="entry name" value="NAD(P)-binding Rossmann-fold domains"/>
    <property type="match status" value="1"/>
</dbReference>
<gene>
    <name evidence="3" type="ORF">FZEAL_6899</name>
</gene>
<dbReference type="EMBL" id="JABEYC010000535">
    <property type="protein sequence ID" value="KAF4976419.1"/>
    <property type="molecule type" value="Genomic_DNA"/>
</dbReference>
<dbReference type="Proteomes" id="UP000635477">
    <property type="component" value="Unassembled WGS sequence"/>
</dbReference>
<evidence type="ECO:0008006" key="5">
    <source>
        <dbReference type="Google" id="ProtNLM"/>
    </source>
</evidence>
<dbReference type="FunFam" id="3.40.50.720:FF:000922">
    <property type="entry name" value="Uncharacterized protein"/>
    <property type="match status" value="1"/>
</dbReference>
<dbReference type="InterPro" id="IPR002347">
    <property type="entry name" value="SDR_fam"/>
</dbReference>
<dbReference type="GO" id="GO:0016616">
    <property type="term" value="F:oxidoreductase activity, acting on the CH-OH group of donors, NAD or NADP as acceptor"/>
    <property type="evidence" value="ECO:0007669"/>
    <property type="project" value="UniProtKB-ARBA"/>
</dbReference>
<dbReference type="Pfam" id="PF00106">
    <property type="entry name" value="adh_short"/>
    <property type="match status" value="2"/>
</dbReference>
<evidence type="ECO:0000313" key="4">
    <source>
        <dbReference type="Proteomes" id="UP000635477"/>
    </source>
</evidence>
<evidence type="ECO:0000256" key="2">
    <source>
        <dbReference type="ARBA" id="ARBA00023002"/>
    </source>
</evidence>
<dbReference type="GO" id="GO:0050664">
    <property type="term" value="F:oxidoreductase activity, acting on NAD(P)H, oxygen as acceptor"/>
    <property type="evidence" value="ECO:0007669"/>
    <property type="project" value="TreeGrafter"/>
</dbReference>
<protein>
    <recommendedName>
        <fullName evidence="5">NAD(P)-binding protein</fullName>
    </recommendedName>
</protein>
<dbReference type="PANTHER" id="PTHR43008">
    <property type="entry name" value="BENZIL REDUCTASE"/>
    <property type="match status" value="1"/>
</dbReference>
<sequence>MSKRIVLITGANTGLGYQIVRALSGSDKPYEILLGGRSIDKAQSAAKSAAEEFPNSQSSIRPVQIDIQDDKSIDALFNDVKEKYGKVDVLLNNAGAQLDPLHMAGKMSMRDTWNQTWDVNVTSTNAMTHHFVPLLLASDDPRIIFMASGTSSLTTSSTPALAINASPPAGWPKNAFSLPSYRSSKTGMNMMMREWSRTLKEDGVKVWCISPGFLATGLGGNPEAMKKMGGIDPSIGGEFTRDVVEGKRDADVGKVVNKDGVQPW</sequence>
<dbReference type="OrthoDB" id="1933717at2759"/>
<reference evidence="3" key="1">
    <citation type="journal article" date="2020" name="BMC Genomics">
        <title>Correction to: Identification and distribution of gene clusters required for synthesis of sphingolipid metabolism inhibitors in diverse species of the filamentous fungus Fusarium.</title>
        <authorList>
            <person name="Kim H.S."/>
            <person name="Lohmar J.M."/>
            <person name="Busman M."/>
            <person name="Brown D.W."/>
            <person name="Naumann T.A."/>
            <person name="Divon H.H."/>
            <person name="Lysoe E."/>
            <person name="Uhlig S."/>
            <person name="Proctor R.H."/>
        </authorList>
    </citation>
    <scope>NUCLEOTIDE SEQUENCE</scope>
    <source>
        <strain evidence="3">NRRL 22465</strain>
    </source>
</reference>
<accession>A0A8H4UH23</accession>
<keyword evidence="4" id="KW-1185">Reference proteome</keyword>
<comment type="similarity">
    <text evidence="1">Belongs to the short-chain dehydrogenases/reductases (SDR) family.</text>
</comment>
<reference evidence="3" key="2">
    <citation type="submission" date="2020-05" db="EMBL/GenBank/DDBJ databases">
        <authorList>
            <person name="Kim H.-S."/>
            <person name="Proctor R.H."/>
            <person name="Brown D.W."/>
        </authorList>
    </citation>
    <scope>NUCLEOTIDE SEQUENCE</scope>
    <source>
        <strain evidence="3">NRRL 22465</strain>
    </source>
</reference>